<dbReference type="PROSITE" id="PS00061">
    <property type="entry name" value="ADH_SHORT"/>
    <property type="match status" value="1"/>
</dbReference>
<dbReference type="InterPro" id="IPR036291">
    <property type="entry name" value="NAD(P)-bd_dom_sf"/>
</dbReference>
<dbReference type="RefSeq" id="WP_183299207.1">
    <property type="nucleotide sequence ID" value="NZ_JACHWF010000002.1"/>
</dbReference>
<evidence type="ECO:0000259" key="3">
    <source>
        <dbReference type="SMART" id="SM00822"/>
    </source>
</evidence>
<dbReference type="AlphaFoldDB" id="A0A7W4V9I9"/>
<keyword evidence="2 4" id="KW-0560">Oxidoreductase</keyword>
<dbReference type="FunFam" id="3.40.50.720:FF:000173">
    <property type="entry name" value="3-oxoacyl-[acyl-carrier protein] reductase"/>
    <property type="match status" value="1"/>
</dbReference>
<accession>A0A7W4V9I9</accession>
<dbReference type="InterPro" id="IPR002347">
    <property type="entry name" value="SDR_fam"/>
</dbReference>
<gene>
    <name evidence="4" type="ORF">FHX61_002212</name>
</gene>
<organism evidence="4 5">
    <name type="scientific">Cupriavidus alkaliphilus</name>
    <dbReference type="NCBI Taxonomy" id="942866"/>
    <lineage>
        <taxon>Bacteria</taxon>
        <taxon>Pseudomonadati</taxon>
        <taxon>Pseudomonadota</taxon>
        <taxon>Betaproteobacteria</taxon>
        <taxon>Burkholderiales</taxon>
        <taxon>Burkholderiaceae</taxon>
        <taxon>Cupriavidus</taxon>
    </lineage>
</organism>
<dbReference type="NCBIfam" id="NF009466">
    <property type="entry name" value="PRK12826.1-2"/>
    <property type="match status" value="1"/>
</dbReference>
<dbReference type="PANTHER" id="PTHR42760:SF40">
    <property type="entry name" value="3-OXOACYL-[ACYL-CARRIER-PROTEIN] REDUCTASE, CHLOROPLASTIC"/>
    <property type="match status" value="1"/>
</dbReference>
<sequence length="254" mass="26372">MSTQRFDPTHVAVVTGAARGIGLGIATQLARQGLTVALLDRDGGALDEAVGTLAAAGLNAFGATADLTDSAAVNDAFAQVAARAGRIDYLVNNAGAVRDMRFLQMSDDDWDLVIDTNLRSQFLCCRAALPGMVGRGYGRVVNISSRAWLGGFGQANYSAAKGGVVSLTRSLAIEFAAKGITVNAVAPGIVDTPLFRGFAPEVQARLQKSVPVQRIGTADDIANAVSFFLDPQSSYVTGQTLYVCGGRSLSSPSV</sequence>
<dbReference type="PRINTS" id="PR00080">
    <property type="entry name" value="SDRFAMILY"/>
</dbReference>
<feature type="domain" description="Ketoreductase" evidence="3">
    <location>
        <begin position="10"/>
        <end position="188"/>
    </location>
</feature>
<evidence type="ECO:0000313" key="5">
    <source>
        <dbReference type="Proteomes" id="UP000578036"/>
    </source>
</evidence>
<evidence type="ECO:0000313" key="4">
    <source>
        <dbReference type="EMBL" id="MBB3007564.1"/>
    </source>
</evidence>
<dbReference type="EMBL" id="JACHWF010000002">
    <property type="protein sequence ID" value="MBB3007564.1"/>
    <property type="molecule type" value="Genomic_DNA"/>
</dbReference>
<dbReference type="Gene3D" id="3.40.50.720">
    <property type="entry name" value="NAD(P)-binding Rossmann-like Domain"/>
    <property type="match status" value="1"/>
</dbReference>
<name>A0A7W4V9I9_9BURK</name>
<dbReference type="GO" id="GO:0030497">
    <property type="term" value="P:fatty acid elongation"/>
    <property type="evidence" value="ECO:0007669"/>
    <property type="project" value="TreeGrafter"/>
</dbReference>
<evidence type="ECO:0000256" key="1">
    <source>
        <dbReference type="ARBA" id="ARBA00006484"/>
    </source>
</evidence>
<reference evidence="4 5" key="1">
    <citation type="submission" date="2020-08" db="EMBL/GenBank/DDBJ databases">
        <title>Genomic Encyclopedia of Type Strains, Phase IV (KMG-V): Genome sequencing to study the core and pangenomes of soil and plant-associated prokaryotes.</title>
        <authorList>
            <person name="Whitman W."/>
        </authorList>
    </citation>
    <scope>NUCLEOTIDE SEQUENCE [LARGE SCALE GENOMIC DNA]</scope>
    <source>
        <strain evidence="4 5">SLV-2362</strain>
    </source>
</reference>
<dbReference type="SMART" id="SM00822">
    <property type="entry name" value="PKS_KR"/>
    <property type="match status" value="1"/>
</dbReference>
<comment type="caution">
    <text evidence="4">The sequence shown here is derived from an EMBL/GenBank/DDBJ whole genome shotgun (WGS) entry which is preliminary data.</text>
</comment>
<keyword evidence="5" id="KW-1185">Reference proteome</keyword>
<dbReference type="InterPro" id="IPR020904">
    <property type="entry name" value="Sc_DH/Rdtase_CS"/>
</dbReference>
<protein>
    <submittedName>
        <fullName evidence="4">3-oxoacyl-[acyl-carrier protein] reductase</fullName>
        <ecNumber evidence="4">1.1.1.100</ecNumber>
    </submittedName>
</protein>
<dbReference type="GO" id="GO:0004316">
    <property type="term" value="F:3-oxoacyl-[acyl-carrier-protein] reductase (NADPH) activity"/>
    <property type="evidence" value="ECO:0007669"/>
    <property type="project" value="UniProtKB-EC"/>
</dbReference>
<dbReference type="InterPro" id="IPR057326">
    <property type="entry name" value="KR_dom"/>
</dbReference>
<dbReference type="PRINTS" id="PR00081">
    <property type="entry name" value="GDHRDH"/>
</dbReference>
<dbReference type="PANTHER" id="PTHR42760">
    <property type="entry name" value="SHORT-CHAIN DEHYDROGENASES/REDUCTASES FAMILY MEMBER"/>
    <property type="match status" value="1"/>
</dbReference>
<evidence type="ECO:0000256" key="2">
    <source>
        <dbReference type="ARBA" id="ARBA00023002"/>
    </source>
</evidence>
<dbReference type="EC" id="1.1.1.100" evidence="4"/>
<dbReference type="Proteomes" id="UP000578036">
    <property type="component" value="Unassembled WGS sequence"/>
</dbReference>
<proteinExistence type="inferred from homology"/>
<dbReference type="Pfam" id="PF13561">
    <property type="entry name" value="adh_short_C2"/>
    <property type="match status" value="1"/>
</dbReference>
<comment type="similarity">
    <text evidence="1">Belongs to the short-chain dehydrogenases/reductases (SDR) family.</text>
</comment>
<dbReference type="SUPFAM" id="SSF51735">
    <property type="entry name" value="NAD(P)-binding Rossmann-fold domains"/>
    <property type="match status" value="1"/>
</dbReference>